<feature type="compositionally biased region" description="Low complexity" evidence="1">
    <location>
        <begin position="607"/>
        <end position="633"/>
    </location>
</feature>
<evidence type="ECO:0000256" key="2">
    <source>
        <dbReference type="SAM" id="Phobius"/>
    </source>
</evidence>
<keyword evidence="2" id="KW-1133">Transmembrane helix</keyword>
<feature type="transmembrane region" description="Helical" evidence="2">
    <location>
        <begin position="109"/>
        <end position="128"/>
    </location>
</feature>
<feature type="transmembrane region" description="Helical" evidence="2">
    <location>
        <begin position="294"/>
        <end position="313"/>
    </location>
</feature>
<feature type="region of interest" description="Disordered" evidence="1">
    <location>
        <begin position="365"/>
        <end position="401"/>
    </location>
</feature>
<evidence type="ECO:0000256" key="1">
    <source>
        <dbReference type="SAM" id="MobiDB-lite"/>
    </source>
</evidence>
<feature type="region of interest" description="Disordered" evidence="1">
    <location>
        <begin position="479"/>
        <end position="664"/>
    </location>
</feature>
<feature type="compositionally biased region" description="Low complexity" evidence="1">
    <location>
        <begin position="529"/>
        <end position="548"/>
    </location>
</feature>
<dbReference type="AlphaFoldDB" id="A0AAE0KCU3"/>
<feature type="transmembrane region" description="Helical" evidence="2">
    <location>
        <begin position="231"/>
        <end position="249"/>
    </location>
</feature>
<feature type="compositionally biased region" description="Basic and acidic residues" evidence="1">
    <location>
        <begin position="479"/>
        <end position="501"/>
    </location>
</feature>
<reference evidence="3" key="2">
    <citation type="submission" date="2023-06" db="EMBL/GenBank/DDBJ databases">
        <authorList>
            <consortium name="Lawrence Berkeley National Laboratory"/>
            <person name="Haridas S."/>
            <person name="Hensen N."/>
            <person name="Bonometti L."/>
            <person name="Westerberg I."/>
            <person name="Brannstrom I.O."/>
            <person name="Guillou S."/>
            <person name="Cros-Aarteil S."/>
            <person name="Calhoun S."/>
            <person name="Kuo A."/>
            <person name="Mondo S."/>
            <person name="Pangilinan J."/>
            <person name="Riley R."/>
            <person name="Labutti K."/>
            <person name="Andreopoulos B."/>
            <person name="Lipzen A."/>
            <person name="Chen C."/>
            <person name="Yanf M."/>
            <person name="Daum C."/>
            <person name="Ng V."/>
            <person name="Clum A."/>
            <person name="Steindorff A."/>
            <person name="Ohm R."/>
            <person name="Martin F."/>
            <person name="Silar P."/>
            <person name="Natvig D."/>
            <person name="Lalanne C."/>
            <person name="Gautier V."/>
            <person name="Ament-Velasquez S.L."/>
            <person name="Kruys A."/>
            <person name="Hutchinson M.I."/>
            <person name="Powell A.J."/>
            <person name="Barry K."/>
            <person name="Miller A.N."/>
            <person name="Grigoriev I.V."/>
            <person name="Debuchy R."/>
            <person name="Gladieux P."/>
            <person name="Thoren M.H."/>
            <person name="Johannesson H."/>
        </authorList>
    </citation>
    <scope>NUCLEOTIDE SEQUENCE</scope>
    <source>
        <strain evidence="3">CBS 958.72</strain>
    </source>
</reference>
<dbReference type="EMBL" id="JAULSN010000004">
    <property type="protein sequence ID" value="KAK3374211.1"/>
    <property type="molecule type" value="Genomic_DNA"/>
</dbReference>
<protein>
    <submittedName>
        <fullName evidence="3">Uncharacterized protein</fullName>
    </submittedName>
</protein>
<evidence type="ECO:0000313" key="3">
    <source>
        <dbReference type="EMBL" id="KAK3374211.1"/>
    </source>
</evidence>
<name>A0AAE0KCU3_9PEZI</name>
<feature type="compositionally biased region" description="Polar residues" evidence="1">
    <location>
        <begin position="551"/>
        <end position="570"/>
    </location>
</feature>
<reference evidence="3" key="1">
    <citation type="journal article" date="2023" name="Mol. Phylogenet. Evol.">
        <title>Genome-scale phylogeny and comparative genomics of the fungal order Sordariales.</title>
        <authorList>
            <person name="Hensen N."/>
            <person name="Bonometti L."/>
            <person name="Westerberg I."/>
            <person name="Brannstrom I.O."/>
            <person name="Guillou S."/>
            <person name="Cros-Aarteil S."/>
            <person name="Calhoun S."/>
            <person name="Haridas S."/>
            <person name="Kuo A."/>
            <person name="Mondo S."/>
            <person name="Pangilinan J."/>
            <person name="Riley R."/>
            <person name="LaButti K."/>
            <person name="Andreopoulos B."/>
            <person name="Lipzen A."/>
            <person name="Chen C."/>
            <person name="Yan M."/>
            <person name="Daum C."/>
            <person name="Ng V."/>
            <person name="Clum A."/>
            <person name="Steindorff A."/>
            <person name="Ohm R.A."/>
            <person name="Martin F."/>
            <person name="Silar P."/>
            <person name="Natvig D.O."/>
            <person name="Lalanne C."/>
            <person name="Gautier V."/>
            <person name="Ament-Velasquez S.L."/>
            <person name="Kruys A."/>
            <person name="Hutchinson M.I."/>
            <person name="Powell A.J."/>
            <person name="Barry K."/>
            <person name="Miller A.N."/>
            <person name="Grigoriev I.V."/>
            <person name="Debuchy R."/>
            <person name="Gladieux P."/>
            <person name="Hiltunen Thoren M."/>
            <person name="Johannesson H."/>
        </authorList>
    </citation>
    <scope>NUCLEOTIDE SEQUENCE</scope>
    <source>
        <strain evidence="3">CBS 958.72</strain>
    </source>
</reference>
<feature type="compositionally biased region" description="Low complexity" evidence="1">
    <location>
        <begin position="646"/>
        <end position="664"/>
    </location>
</feature>
<feature type="transmembrane region" description="Helical" evidence="2">
    <location>
        <begin position="77"/>
        <end position="97"/>
    </location>
</feature>
<feature type="transmembrane region" description="Helical" evidence="2">
    <location>
        <begin position="140"/>
        <end position="159"/>
    </location>
</feature>
<feature type="compositionally biased region" description="Basic and acidic residues" evidence="1">
    <location>
        <begin position="374"/>
        <end position="390"/>
    </location>
</feature>
<sequence>MPVVSSSSLLRPLVNGNLGANTSLSLATNRSSDAIIQVVCAWPVSGQYGAGSRVLYYVLVAACLLARKATWLRGPCLVAALLFPAVAAIHGIVLAAVHVDGAVDMDLYGAFQLCSIGILTAPTTVRLSSTYFNDPGRNTIFLWTGLVLAGLISLTVEFYRSNTFPCSVDDLGTPFSSEVAANLDRFPYGTATCGLTCSSPGGPSSPLRQDAANNIYVIPAPTRLPFGTGTLLAAACGIPAILSLAFMFNKILEINWKSRFGNGNQDELVNEPIQGTNGATPGTMKNVNKMVRDLLSAIEVPVSGAAVLSILVIGETNFFTGQVRYQTEPMASIGQWAPVAGTLLAALGSLYLLLAAEEDENECNCPHNHHHNHSGADRHSASRSDRDIRTSQENTIAHRPSMQEVDIGLLGHPHFFTSARAPEMESAPSHELARTVTRHTIFDIDHNNSRRRVAKALTQFTNWLGVAAHVDDSEFKRGRATDYPEIPGERHRNPELSRIRDTYNPARDADGNATPVPREGRSRANSYMTAGSTTPRATSPSPSARPRSVTLPDQPTASGLLHTPSSSSWSVLPPADARHGDILEVPPPSHHSPSWSKAHSHPLTTTSIVSVPSGPSSPAIVVSSDTDVVSRSDGNQLPATDLARIPSSAGVPASPSAGEPPRSP</sequence>
<proteinExistence type="predicted"/>
<comment type="caution">
    <text evidence="3">The sequence shown here is derived from an EMBL/GenBank/DDBJ whole genome shotgun (WGS) entry which is preliminary data.</text>
</comment>
<evidence type="ECO:0000313" key="4">
    <source>
        <dbReference type="Proteomes" id="UP001287356"/>
    </source>
</evidence>
<organism evidence="3 4">
    <name type="scientific">Lasiosphaeria ovina</name>
    <dbReference type="NCBI Taxonomy" id="92902"/>
    <lineage>
        <taxon>Eukaryota</taxon>
        <taxon>Fungi</taxon>
        <taxon>Dikarya</taxon>
        <taxon>Ascomycota</taxon>
        <taxon>Pezizomycotina</taxon>
        <taxon>Sordariomycetes</taxon>
        <taxon>Sordariomycetidae</taxon>
        <taxon>Sordariales</taxon>
        <taxon>Lasiosphaeriaceae</taxon>
        <taxon>Lasiosphaeria</taxon>
    </lineage>
</organism>
<keyword evidence="2" id="KW-0812">Transmembrane</keyword>
<keyword evidence="2" id="KW-0472">Membrane</keyword>
<accession>A0AAE0KCU3</accession>
<gene>
    <name evidence="3" type="ORF">B0T24DRAFT_289885</name>
</gene>
<dbReference type="Proteomes" id="UP001287356">
    <property type="component" value="Unassembled WGS sequence"/>
</dbReference>
<feature type="transmembrane region" description="Helical" evidence="2">
    <location>
        <begin position="333"/>
        <end position="354"/>
    </location>
</feature>
<keyword evidence="4" id="KW-1185">Reference proteome</keyword>